<dbReference type="AlphaFoldDB" id="A0A1I7XUN2"/>
<sequence>MTEKLSELSLEQYYSAIKNQDSTILNKDLFQSKPQYISEELMRSTFEIVKGVVEVIGTNWFEADPTLLCLIAHLNTVQTRICLDVPERIKIKDLITCSTIGEICIRCVDYADFLEDDKATILAKAVRDTACYIFEFWGEAKEQGVAIEPEVHLVLYRFVCVFLTIGGSQLLNTSILNKCSNSLLEVCQQAICNNDSSTAYLLLPYLNQLPTLTVDTIHLIVEFVMKQFPDGNWHDAVEDALECIEKLKFRVDWYSAQTLLAARSKLDFLPDKRLIDILDM</sequence>
<organism evidence="1 2">
    <name type="scientific">Heterorhabditis bacteriophora</name>
    <name type="common">Entomopathogenic nematode worm</name>
    <dbReference type="NCBI Taxonomy" id="37862"/>
    <lineage>
        <taxon>Eukaryota</taxon>
        <taxon>Metazoa</taxon>
        <taxon>Ecdysozoa</taxon>
        <taxon>Nematoda</taxon>
        <taxon>Chromadorea</taxon>
        <taxon>Rhabditida</taxon>
        <taxon>Rhabditina</taxon>
        <taxon>Rhabditomorpha</taxon>
        <taxon>Strongyloidea</taxon>
        <taxon>Heterorhabditidae</taxon>
        <taxon>Heterorhabditis</taxon>
    </lineage>
</organism>
<name>A0A1I7XUN2_HETBA</name>
<proteinExistence type="predicted"/>
<dbReference type="WBParaSite" id="Hba_21464">
    <property type="protein sequence ID" value="Hba_21464"/>
    <property type="gene ID" value="Hba_21464"/>
</dbReference>
<evidence type="ECO:0000313" key="1">
    <source>
        <dbReference type="Proteomes" id="UP000095283"/>
    </source>
</evidence>
<protein>
    <submittedName>
        <fullName evidence="2">PRD domain-containing protein</fullName>
    </submittedName>
</protein>
<accession>A0A1I7XUN2</accession>
<keyword evidence="1" id="KW-1185">Reference proteome</keyword>
<dbReference type="Proteomes" id="UP000095283">
    <property type="component" value="Unplaced"/>
</dbReference>
<evidence type="ECO:0000313" key="2">
    <source>
        <dbReference type="WBParaSite" id="Hba_21464"/>
    </source>
</evidence>
<reference evidence="2" key="1">
    <citation type="submission" date="2016-11" db="UniProtKB">
        <authorList>
            <consortium name="WormBaseParasite"/>
        </authorList>
    </citation>
    <scope>IDENTIFICATION</scope>
</reference>